<dbReference type="RefSeq" id="WP_013195373.1">
    <property type="nucleotide sequence ID" value="NC_014253.1"/>
</dbReference>
<accession>D7EBG6</accession>
<dbReference type="KEGG" id="mev:Metev_1978"/>
<evidence type="ECO:0000313" key="3">
    <source>
        <dbReference type="Proteomes" id="UP000000391"/>
    </source>
</evidence>
<dbReference type="EMBL" id="CP002069">
    <property type="protein sequence ID" value="ADI74808.1"/>
    <property type="molecule type" value="Genomic_DNA"/>
</dbReference>
<dbReference type="Gene3D" id="1.20.58.1030">
    <property type="match status" value="1"/>
</dbReference>
<protein>
    <recommendedName>
        <fullName evidence="4">GINS subunit domain-containing protein</fullName>
    </recommendedName>
</protein>
<gene>
    <name evidence="2" type="ordered locus">Metev_1978</name>
</gene>
<dbReference type="HOGENOM" id="CLU_104918_0_0_2"/>
<sequence>MLNTDRTELKNKLREERNPSINKISSDFYKRVQDYIIELENEIKNINNPRSVESKMLEDELESAIIDVENIFIYRIKKITTYARSHAFSKNPSKNDLDKLLPEERKVYDSILSAIHTSHKELIEPIINPEIRDKSSNQTENTDTESSEPEHPIEEVEDSQETTATPSNSDTEKSRKSEIDKNESKTSSNSKNDINEEYVVVRALKDIPTFKAVDNRNYKLNSEDVVVLPAPNANGLVKRNAAQLIKIN</sequence>
<dbReference type="Proteomes" id="UP000000391">
    <property type="component" value="Chromosome"/>
</dbReference>
<evidence type="ECO:0000313" key="2">
    <source>
        <dbReference type="EMBL" id="ADI74808.1"/>
    </source>
</evidence>
<evidence type="ECO:0000256" key="1">
    <source>
        <dbReference type="SAM" id="MobiDB-lite"/>
    </source>
</evidence>
<dbReference type="STRING" id="644295.Metev_1978"/>
<feature type="compositionally biased region" description="Basic and acidic residues" evidence="1">
    <location>
        <begin position="170"/>
        <end position="184"/>
    </location>
</feature>
<feature type="region of interest" description="Disordered" evidence="1">
    <location>
        <begin position="126"/>
        <end position="190"/>
    </location>
</feature>
<dbReference type="GeneID" id="9347637"/>
<proteinExistence type="predicted"/>
<evidence type="ECO:0008006" key="4">
    <source>
        <dbReference type="Google" id="ProtNLM"/>
    </source>
</evidence>
<dbReference type="CDD" id="cd11714">
    <property type="entry name" value="GINS_A_archaea"/>
    <property type="match status" value="1"/>
</dbReference>
<name>D7EBG6_METEZ</name>
<organism evidence="2 3">
    <name type="scientific">Methanohalobium evestigatum (strain ATCC BAA-1072 / DSM 3721 / NBRC 107634 / OCM 161 / Z-7303)</name>
    <dbReference type="NCBI Taxonomy" id="644295"/>
    <lineage>
        <taxon>Archaea</taxon>
        <taxon>Methanobacteriati</taxon>
        <taxon>Methanobacteriota</taxon>
        <taxon>Stenosarchaea group</taxon>
        <taxon>Methanomicrobia</taxon>
        <taxon>Methanosarcinales</taxon>
        <taxon>Methanosarcinaceae</taxon>
        <taxon>Methanohalobium</taxon>
    </lineage>
</organism>
<reference evidence="2 3" key="1">
    <citation type="submission" date="2010-06" db="EMBL/GenBank/DDBJ databases">
        <title>Complete sequence chromosome of Methanohalobium evestigatum Z-7303.</title>
        <authorList>
            <consortium name="US DOE Joint Genome Institute"/>
            <person name="Lucas S."/>
            <person name="Copeland A."/>
            <person name="Lapidus A."/>
            <person name="Cheng J.-F."/>
            <person name="Bruce D."/>
            <person name="Goodwin L."/>
            <person name="Pitluck S."/>
            <person name="Saunders E."/>
            <person name="Detter J.C."/>
            <person name="Han C."/>
            <person name="Tapia R."/>
            <person name="Land M."/>
            <person name="Hauser L."/>
            <person name="Kyrpides N."/>
            <person name="Mikhailova N."/>
            <person name="Sieprawska-Lupa M."/>
            <person name="Whitman W.B."/>
            <person name="Anderson I."/>
            <person name="Woyke T."/>
        </authorList>
    </citation>
    <scope>NUCLEOTIDE SEQUENCE [LARGE SCALE GENOMIC DNA]</scope>
    <source>
        <strain evidence="3">ATCC BAA-1072 / DSM 3721 / NBRC 107634 / OCM 161 / Z-7303</strain>
    </source>
</reference>
<dbReference type="Gene3D" id="3.40.5.50">
    <property type="match status" value="1"/>
</dbReference>
<dbReference type="AlphaFoldDB" id="D7EBG6"/>
<keyword evidence="3" id="KW-1185">Reference proteome</keyword>